<feature type="domain" description="FecR protein" evidence="2">
    <location>
        <begin position="83"/>
        <end position="173"/>
    </location>
</feature>
<gene>
    <name evidence="4" type="ORF">SAMN05216283_102418</name>
</gene>
<dbReference type="PANTHER" id="PTHR30273">
    <property type="entry name" value="PERIPLASMIC SIGNAL SENSOR AND SIGMA FACTOR ACTIVATOR FECR-RELATED"/>
    <property type="match status" value="1"/>
</dbReference>
<sequence>MKDHIKKGNNEKLGWDNFEDKLQIPYPRSKEQVWAKLEEQLEEQEKSQQKSRVLKLAWYWAAAAMVLIVLGVGSFMRYYTIRVDVPAGEVQVVSLPDGSTVKLNAVSELAYHPYWWRINRQLSLTGEAYFEVKKGSRFSVVSAKGITSVLGTQFNVFARKEVYRVTCLSGKVRVTDAHKEQEVLLEANQQAVLDGQGKMNYEELVQFSDEAAWVNNEFAFRKQSLVELLEEVERAYDVEIEGKELIAANNIVLLSGRLNRNELTADQVLELLSQISVFKIEKIDSRKYRIFPKKN</sequence>
<accession>A0A1I2F9N3</accession>
<dbReference type="InterPro" id="IPR006860">
    <property type="entry name" value="FecR"/>
</dbReference>
<dbReference type="InterPro" id="IPR012373">
    <property type="entry name" value="Ferrdict_sens_TM"/>
</dbReference>
<name>A0A1I2F9N3_9BACT</name>
<dbReference type="Pfam" id="PF04773">
    <property type="entry name" value="FecR"/>
    <property type="match status" value="1"/>
</dbReference>
<dbReference type="InterPro" id="IPR032508">
    <property type="entry name" value="FecR_C"/>
</dbReference>
<keyword evidence="1" id="KW-0812">Transmembrane</keyword>
<dbReference type="Proteomes" id="UP000198964">
    <property type="component" value="Unassembled WGS sequence"/>
</dbReference>
<dbReference type="Gene3D" id="3.55.50.30">
    <property type="match status" value="1"/>
</dbReference>
<dbReference type="PANTHER" id="PTHR30273:SF2">
    <property type="entry name" value="PROTEIN FECR"/>
    <property type="match status" value="1"/>
</dbReference>
<organism evidence="4 5">
    <name type="scientific">Sunxiuqinia elliptica</name>
    <dbReference type="NCBI Taxonomy" id="655355"/>
    <lineage>
        <taxon>Bacteria</taxon>
        <taxon>Pseudomonadati</taxon>
        <taxon>Bacteroidota</taxon>
        <taxon>Bacteroidia</taxon>
        <taxon>Marinilabiliales</taxon>
        <taxon>Prolixibacteraceae</taxon>
        <taxon>Sunxiuqinia</taxon>
    </lineage>
</organism>
<evidence type="ECO:0000256" key="1">
    <source>
        <dbReference type="SAM" id="Phobius"/>
    </source>
</evidence>
<dbReference type="STRING" id="655355.SAMN05216283_102418"/>
<reference evidence="4 5" key="1">
    <citation type="submission" date="2016-10" db="EMBL/GenBank/DDBJ databases">
        <authorList>
            <person name="de Groot N.N."/>
        </authorList>
    </citation>
    <scope>NUCLEOTIDE SEQUENCE [LARGE SCALE GENOMIC DNA]</scope>
    <source>
        <strain evidence="4 5">CGMCC 1.9156</strain>
    </source>
</reference>
<dbReference type="AlphaFoldDB" id="A0A1I2F9N3"/>
<feature type="domain" description="Protein FecR C-terminal" evidence="3">
    <location>
        <begin position="218"/>
        <end position="288"/>
    </location>
</feature>
<dbReference type="EMBL" id="FONW01000002">
    <property type="protein sequence ID" value="SFF02164.1"/>
    <property type="molecule type" value="Genomic_DNA"/>
</dbReference>
<dbReference type="Pfam" id="PF16344">
    <property type="entry name" value="FecR_C"/>
    <property type="match status" value="1"/>
</dbReference>
<evidence type="ECO:0000313" key="4">
    <source>
        <dbReference type="EMBL" id="SFF02164.1"/>
    </source>
</evidence>
<evidence type="ECO:0000259" key="2">
    <source>
        <dbReference type="Pfam" id="PF04773"/>
    </source>
</evidence>
<evidence type="ECO:0000259" key="3">
    <source>
        <dbReference type="Pfam" id="PF16344"/>
    </source>
</evidence>
<dbReference type="PIRSF" id="PIRSF018266">
    <property type="entry name" value="FecR"/>
    <property type="match status" value="1"/>
</dbReference>
<keyword evidence="5" id="KW-1185">Reference proteome</keyword>
<dbReference type="RefSeq" id="WP_093919079.1">
    <property type="nucleotide sequence ID" value="NZ_FONW01000002.1"/>
</dbReference>
<keyword evidence="1" id="KW-1133">Transmembrane helix</keyword>
<proteinExistence type="predicted"/>
<dbReference type="Gene3D" id="2.60.120.1440">
    <property type="match status" value="1"/>
</dbReference>
<keyword evidence="1" id="KW-0472">Membrane</keyword>
<dbReference type="GO" id="GO:0016989">
    <property type="term" value="F:sigma factor antagonist activity"/>
    <property type="evidence" value="ECO:0007669"/>
    <property type="project" value="TreeGrafter"/>
</dbReference>
<evidence type="ECO:0000313" key="5">
    <source>
        <dbReference type="Proteomes" id="UP000198964"/>
    </source>
</evidence>
<protein>
    <submittedName>
        <fullName evidence="4">FecR family protein</fullName>
    </submittedName>
</protein>
<feature type="transmembrane region" description="Helical" evidence="1">
    <location>
        <begin position="56"/>
        <end position="76"/>
    </location>
</feature>